<name>A0AAX4HE13_9ASCO</name>
<keyword evidence="2" id="KW-1185">Reference proteome</keyword>
<evidence type="ECO:0000313" key="2">
    <source>
        <dbReference type="Proteomes" id="UP001338582"/>
    </source>
</evidence>
<organism evidence="1 2">
    <name type="scientific">Australozyma saopauloensis</name>
    <dbReference type="NCBI Taxonomy" id="291208"/>
    <lineage>
        <taxon>Eukaryota</taxon>
        <taxon>Fungi</taxon>
        <taxon>Dikarya</taxon>
        <taxon>Ascomycota</taxon>
        <taxon>Saccharomycotina</taxon>
        <taxon>Pichiomycetes</taxon>
        <taxon>Metschnikowiaceae</taxon>
        <taxon>Australozyma</taxon>
    </lineage>
</organism>
<sequence>MSTPYISHEPTPSSKHMLSRRCLSLQTELIDLFLPELSQPCLNGVVNFNNTKQFDTLLRHLEITSTLPTFNAVPSSTILHILFTLLIRAPSLNWSHDASPLDLLATSEYMKQVNKLYDSALYRKLLLQRAQSVLGTYIDLVANSQTAATDLLYERLHECVSLFVTTSYVRPYLKRQTKQTPIQYDDLATPLYLQENAELSTTHHAVEVISDSEESDAIVDADMSIITADLGDVPHQQSVKSFTELGSRTSGLGETAVLFKDMPHLLAQATPEALDTDEPRAKRQRRFPSIEQIRVFDDVLLFKRLRENSSCNVWALLRWTFWCAEVSSQYQRFLFNSCHTKVHELYVAYKETFRLLLRVCDCSDRDRFPGNLRRRLFEGLGFGTTADDRAVEFIFTGLGISSQDTPTPYFSREKLLLSADKAVNVSRSKEEAVVDDNKDSMEIRIRLLNLLFSAQSTDDNRSIQIVEFVSMKLALLLQSHVRTFLQKASHFLKCAGHSDQRGFFVLLAHCCVNLLVGKARSDTSGPALFSSAALVAAISRNGTFVSIFDVLTNEARGSYKEKWNWVVFLTSWVLVTLLNLHYLSDDDLLVAKKNFSAVFEDAKKIFDTNHRSGSEAESDEEYFTPRPDSFTEDNRSIFEVTDKATIDVDDSIQELTMAVDQADVQEMLATYKSYILLPIETYLNMND</sequence>
<protein>
    <submittedName>
        <fullName evidence="1">Uncharacterized protein</fullName>
    </submittedName>
</protein>
<dbReference type="Proteomes" id="UP001338582">
    <property type="component" value="Chromosome 5"/>
</dbReference>
<dbReference type="EMBL" id="CP138898">
    <property type="protein sequence ID" value="WPK26785.1"/>
    <property type="molecule type" value="Genomic_DNA"/>
</dbReference>
<dbReference type="KEGG" id="asau:88175207"/>
<proteinExistence type="predicted"/>
<reference evidence="1 2" key="1">
    <citation type="submission" date="2023-10" db="EMBL/GenBank/DDBJ databases">
        <title>Draft Genome Sequence of Candida saopaulonensis from a very Premature Infant with Sepsis.</title>
        <authorList>
            <person name="Ning Y."/>
            <person name="Dai R."/>
            <person name="Xiao M."/>
            <person name="Xu Y."/>
            <person name="Yan Q."/>
            <person name="Zhang L."/>
        </authorList>
    </citation>
    <scope>NUCLEOTIDE SEQUENCE [LARGE SCALE GENOMIC DNA]</scope>
    <source>
        <strain evidence="1 2">19XY460</strain>
    </source>
</reference>
<gene>
    <name evidence="1" type="ORF">PUMCH_004146</name>
</gene>
<dbReference type="AlphaFoldDB" id="A0AAX4HE13"/>
<dbReference type="RefSeq" id="XP_062879164.1">
    <property type="nucleotide sequence ID" value="XM_063023094.1"/>
</dbReference>
<dbReference type="GeneID" id="88175207"/>
<evidence type="ECO:0000313" key="1">
    <source>
        <dbReference type="EMBL" id="WPK26785.1"/>
    </source>
</evidence>
<accession>A0AAX4HE13</accession>